<proteinExistence type="predicted"/>
<dbReference type="RefSeq" id="WP_010417980.1">
    <property type="nucleotide sequence ID" value="NZ_MCRM02000021.1"/>
</dbReference>
<organism evidence="2 3">
    <name type="scientific">Leptospira inadai serovar Lyme</name>
    <dbReference type="NCBI Taxonomy" id="293084"/>
    <lineage>
        <taxon>Bacteria</taxon>
        <taxon>Pseudomonadati</taxon>
        <taxon>Spirochaetota</taxon>
        <taxon>Spirochaetia</taxon>
        <taxon>Leptospirales</taxon>
        <taxon>Leptospiraceae</taxon>
        <taxon>Leptospira</taxon>
    </lineage>
</organism>
<comment type="caution">
    <text evidence="2">The sequence shown here is derived from an EMBL/GenBank/DDBJ whole genome shotgun (WGS) entry which is preliminary data.</text>
</comment>
<sequence length="460" mass="48589">MRIFLFPTFICFSLLFQFACLKTELSLCDDSNLFEASFIQGLKSRKGASFCGYLKRPLPTASWTRLLGASAATTQASGVTADVSGNVYVTGFTNGNLDGNTLIGSQDVFLTKYDTDGNKLWTKTLGAAGTLGSNGITSDTFGNIYILGSTTVSIDGQPFTGTSDFFVSKYDSNGNRIWTRLLGPTGGSAFGQGIALDSLNNIYIAGYTNGNLDGNVLIGLYDLFLTKYDSNGNKQGTRTLGVVSGHTQVDAITLDSSNSAYLTGYTTGNLDGNTLAGGQDLIVVKYDSNGNKQWTTQLGVAGGSEIGNGITTDMAGNIYATGNTNGNLDGQTLMGTFSLFIVKYDNRGVKQWTRLLGAAGASTYGLGITFDSLNNVFVTGNTSGNLDGNTLTGTQDFYLTKFDSNGVKQSTQQTGVSGFSTTATGVTSDYYDNIYKVGYTPGNLNGQIAVGTQSMYIVKN</sequence>
<evidence type="ECO:0000313" key="3">
    <source>
        <dbReference type="Proteomes" id="UP000094669"/>
    </source>
</evidence>
<dbReference type="PANTHER" id="PTHR35580:SF1">
    <property type="entry name" value="PHYTASE-LIKE DOMAIN-CONTAINING PROTEIN"/>
    <property type="match status" value="1"/>
</dbReference>
<dbReference type="InterPro" id="IPR010620">
    <property type="entry name" value="SBBP_repeat"/>
</dbReference>
<dbReference type="InterPro" id="IPR011042">
    <property type="entry name" value="6-blade_b-propeller_TolB-like"/>
</dbReference>
<reference evidence="2" key="1">
    <citation type="submission" date="2018-01" db="EMBL/GenBank/DDBJ databases">
        <title>Genomic characterization of Leptospira inadai serogroup Lyme isolated from captured rat in Brazil and comparative analysis with human reference strain.</title>
        <authorList>
            <person name="Moreno L.Z."/>
            <person name="Loureiro A.P."/>
            <person name="Miraglia F."/>
            <person name="Kremer F.S."/>
            <person name="Eslabao M.R."/>
            <person name="Dellagostin O.A."/>
            <person name="Lilenbaum W."/>
            <person name="Moreno A.M."/>
        </authorList>
    </citation>
    <scope>NUCLEOTIDE SEQUENCE [LARGE SCALE GENOMIC DNA]</scope>
    <source>
        <strain evidence="2">M34/99</strain>
    </source>
</reference>
<evidence type="ECO:0000256" key="1">
    <source>
        <dbReference type="SAM" id="SignalP"/>
    </source>
</evidence>
<keyword evidence="3" id="KW-1185">Reference proteome</keyword>
<dbReference type="PANTHER" id="PTHR35580">
    <property type="entry name" value="CELL SURFACE GLYCOPROTEIN (S-LAYER PROTEIN)-LIKE PROTEIN"/>
    <property type="match status" value="1"/>
</dbReference>
<dbReference type="Gene3D" id="2.120.10.30">
    <property type="entry name" value="TolB, C-terminal domain"/>
    <property type="match status" value="1"/>
</dbReference>
<evidence type="ECO:0000313" key="2">
    <source>
        <dbReference type="EMBL" id="PNV73696.1"/>
    </source>
</evidence>
<feature type="chain" id="PRO_5047387458" description="Beta-propeller repeat protein" evidence="1">
    <location>
        <begin position="20"/>
        <end position="460"/>
    </location>
</feature>
<dbReference type="EMBL" id="MCRM02000021">
    <property type="protein sequence ID" value="PNV73696.1"/>
    <property type="molecule type" value="Genomic_DNA"/>
</dbReference>
<dbReference type="Proteomes" id="UP000094669">
    <property type="component" value="Unassembled WGS sequence"/>
</dbReference>
<feature type="signal peptide" evidence="1">
    <location>
        <begin position="1"/>
        <end position="19"/>
    </location>
</feature>
<dbReference type="InterPro" id="IPR052918">
    <property type="entry name" value="Motility_Chemotaxis_Reg"/>
</dbReference>
<protein>
    <recommendedName>
        <fullName evidence="4">Beta-propeller repeat protein</fullName>
    </recommendedName>
</protein>
<dbReference type="Pfam" id="PF06739">
    <property type="entry name" value="SBBP"/>
    <property type="match status" value="5"/>
</dbReference>
<dbReference type="SUPFAM" id="SSF101898">
    <property type="entry name" value="NHL repeat"/>
    <property type="match status" value="2"/>
</dbReference>
<keyword evidence="1" id="KW-0732">Signal</keyword>
<evidence type="ECO:0008006" key="4">
    <source>
        <dbReference type="Google" id="ProtNLM"/>
    </source>
</evidence>
<name>A0ABX4YF83_9LEPT</name>
<accession>A0ABX4YF83</accession>
<gene>
    <name evidence="2" type="ORF">BES34_016430</name>
</gene>